<gene>
    <name evidence="1" type="ORF">EXIGLDRAFT_636720</name>
</gene>
<dbReference type="Pfam" id="PF18759">
    <property type="entry name" value="Plavaka"/>
    <property type="match status" value="1"/>
</dbReference>
<evidence type="ECO:0000313" key="2">
    <source>
        <dbReference type="Proteomes" id="UP000077266"/>
    </source>
</evidence>
<keyword evidence="2" id="KW-1185">Reference proteome</keyword>
<name>A0A166BQ16_EXIGL</name>
<dbReference type="EMBL" id="KV425885">
    <property type="protein sequence ID" value="KZW03090.1"/>
    <property type="molecule type" value="Genomic_DNA"/>
</dbReference>
<dbReference type="STRING" id="1314781.A0A166BQ16"/>
<dbReference type="InParanoid" id="A0A166BQ16"/>
<organism evidence="1 2">
    <name type="scientific">Exidia glandulosa HHB12029</name>
    <dbReference type="NCBI Taxonomy" id="1314781"/>
    <lineage>
        <taxon>Eukaryota</taxon>
        <taxon>Fungi</taxon>
        <taxon>Dikarya</taxon>
        <taxon>Basidiomycota</taxon>
        <taxon>Agaricomycotina</taxon>
        <taxon>Agaricomycetes</taxon>
        <taxon>Auriculariales</taxon>
        <taxon>Exidiaceae</taxon>
        <taxon>Exidia</taxon>
    </lineage>
</organism>
<dbReference type="Proteomes" id="UP000077266">
    <property type="component" value="Unassembled WGS sequence"/>
</dbReference>
<dbReference type="OrthoDB" id="2576233at2759"/>
<sequence length="810" mass="91020">MGQPPLRGQFAHLRGQNNKYAPFASQAEWELAQWVKNEGLSDAAFDRFCKLSSMQGDSLLGVKNSGQLNSKIDELPGYGTWSYTVVTVDGSETKHELFYRDPTDCLRALWADPAFKDHLSFAPEKHFADAAHTNRLYTDMKTGDWWWQMQGKIPIGSTVVPIIISSDKTELTLFTGGATAYPIYMTIGNIADHIRRQPSRHAQVLIGYLPTSAIDTSGLTELAARNARAQLFHTAVRTILEPLRSAAKIGIELQSSDGAVRSCYPLLAVYAGDYPEQCLAACTRYGTRCPKCDIDKAGFSSGLEAGISACEGSLSSIDDALRAFGLNFVPHPFWEDWEHADIHQAITPDILHQLYQGLIKHLTAWATHIVGEDELDARFRRVPLAQGLRHFKDGISCLSRVSGVEHKAIAKQLLACLAGIPEKDAVRAARALLDFTYLAQYGCHSNDTLELLDESLREFHKYKDVFLNTGATESLDLPKLHGLLHYTSSIRLFGTTGGYNTEQTERLHIDYAKEAYDASNHREDDIFPFMCTWLERREKIFRFATYLAYLDNKVHVALKRPPSKRENPPVAFAKHPNARARNITYIKKEHGAQLFAEEVVKFVQTYVKAEWTKKHPGIPVPRYEIPSPDCLGFDIWHQVKFHTPDIQTLHAPATLDTARATPIHKTRTKTVPARFDPVMVELDGDGVAGEGGMDGIRIAQVRVLFRLPTLVTDIFARLRIPAPGTLAYIEWFSKLGRPDEATGMYHVQRSFKSGAQDGVRQATVIEAIDIRRICHLVARLKGHKPSIPLYLNVHNIYERWSEFWVNNFVD</sequence>
<feature type="non-terminal residue" evidence="1">
    <location>
        <position position="810"/>
    </location>
</feature>
<protein>
    <submittedName>
        <fullName evidence="1">Uncharacterized protein</fullName>
    </submittedName>
</protein>
<reference evidence="1 2" key="1">
    <citation type="journal article" date="2016" name="Mol. Biol. Evol.">
        <title>Comparative Genomics of Early-Diverging Mushroom-Forming Fungi Provides Insights into the Origins of Lignocellulose Decay Capabilities.</title>
        <authorList>
            <person name="Nagy L.G."/>
            <person name="Riley R."/>
            <person name="Tritt A."/>
            <person name="Adam C."/>
            <person name="Daum C."/>
            <person name="Floudas D."/>
            <person name="Sun H."/>
            <person name="Yadav J.S."/>
            <person name="Pangilinan J."/>
            <person name="Larsson K.H."/>
            <person name="Matsuura K."/>
            <person name="Barry K."/>
            <person name="Labutti K."/>
            <person name="Kuo R."/>
            <person name="Ohm R.A."/>
            <person name="Bhattacharya S.S."/>
            <person name="Shirouzu T."/>
            <person name="Yoshinaga Y."/>
            <person name="Martin F.M."/>
            <person name="Grigoriev I.V."/>
            <person name="Hibbett D.S."/>
        </authorList>
    </citation>
    <scope>NUCLEOTIDE SEQUENCE [LARGE SCALE GENOMIC DNA]</scope>
    <source>
        <strain evidence="1 2">HHB12029</strain>
    </source>
</reference>
<proteinExistence type="predicted"/>
<dbReference type="AlphaFoldDB" id="A0A166BQ16"/>
<evidence type="ECO:0000313" key="1">
    <source>
        <dbReference type="EMBL" id="KZW03090.1"/>
    </source>
</evidence>
<dbReference type="InterPro" id="IPR041078">
    <property type="entry name" value="Plavaka"/>
</dbReference>
<accession>A0A166BQ16</accession>